<dbReference type="PANTHER" id="PTHR37476">
    <property type="entry name" value="COILED-COIL DOMAIN-CONTAINING PROTEIN 171"/>
    <property type="match status" value="1"/>
</dbReference>
<feature type="coiled-coil region" evidence="1">
    <location>
        <begin position="13"/>
        <end position="54"/>
    </location>
</feature>
<feature type="compositionally biased region" description="Polar residues" evidence="2">
    <location>
        <begin position="246"/>
        <end position="257"/>
    </location>
</feature>
<evidence type="ECO:0000256" key="2">
    <source>
        <dbReference type="SAM" id="MobiDB-lite"/>
    </source>
</evidence>
<keyword evidence="4" id="KW-1185">Reference proteome</keyword>
<comment type="caution">
    <text evidence="3">The sequence shown here is derived from an EMBL/GenBank/DDBJ whole genome shotgun (WGS) entry which is preliminary data.</text>
</comment>
<name>A0A9D3M9K1_ANGAN</name>
<accession>A0A9D3M9K1</accession>
<proteinExistence type="predicted"/>
<organism evidence="3 4">
    <name type="scientific">Anguilla anguilla</name>
    <name type="common">European freshwater eel</name>
    <name type="synonym">Muraena anguilla</name>
    <dbReference type="NCBI Taxonomy" id="7936"/>
    <lineage>
        <taxon>Eukaryota</taxon>
        <taxon>Metazoa</taxon>
        <taxon>Chordata</taxon>
        <taxon>Craniata</taxon>
        <taxon>Vertebrata</taxon>
        <taxon>Euteleostomi</taxon>
        <taxon>Actinopterygii</taxon>
        <taxon>Neopterygii</taxon>
        <taxon>Teleostei</taxon>
        <taxon>Anguilliformes</taxon>
        <taxon>Anguillidae</taxon>
        <taxon>Anguilla</taxon>
    </lineage>
</organism>
<feature type="compositionally biased region" description="Polar residues" evidence="2">
    <location>
        <begin position="215"/>
        <end position="235"/>
    </location>
</feature>
<dbReference type="AlphaFoldDB" id="A0A9D3M9K1"/>
<evidence type="ECO:0000256" key="1">
    <source>
        <dbReference type="SAM" id="Coils"/>
    </source>
</evidence>
<dbReference type="PANTHER" id="PTHR37476:SF1">
    <property type="entry name" value="COILED-COIL DOMAIN-CONTAINING PROTEIN 171"/>
    <property type="match status" value="1"/>
</dbReference>
<gene>
    <name evidence="3" type="ORF">ANANG_G00133310</name>
</gene>
<protein>
    <recommendedName>
        <fullName evidence="5">Coiled-coil domain containing 171</fullName>
    </recommendedName>
</protein>
<dbReference type="EMBL" id="JAFIRN010000007">
    <property type="protein sequence ID" value="KAG5844924.1"/>
    <property type="molecule type" value="Genomic_DNA"/>
</dbReference>
<evidence type="ECO:0000313" key="3">
    <source>
        <dbReference type="EMBL" id="KAG5844924.1"/>
    </source>
</evidence>
<feature type="region of interest" description="Disordered" evidence="2">
    <location>
        <begin position="200"/>
        <end position="257"/>
    </location>
</feature>
<sequence length="257" mass="28592">MLFGSFFLQAAQVSQAKTELKRKDQCLRQLSRQLSQLQQDKRQLEQSVGQAESALRLAAQSKDTLAGYVRSVESRLNDVKERILLSRSAATREDFTLQLPRVHLDAAGSERLTGGPELTACQSLVSSLVDVYQMACSRMALLEKEIASRQTHIADLKSELQDACLRENQCFVPVPEPPLSPQSPRAPQRALDLELLQAESDVPLRQSPRHARSQWAGSQWAESQRPGSSLSGSLKTSREPRDSVRSPYSSGTFWSSK</sequence>
<evidence type="ECO:0000313" key="4">
    <source>
        <dbReference type="Proteomes" id="UP001044222"/>
    </source>
</evidence>
<keyword evidence="1" id="KW-0175">Coiled coil</keyword>
<dbReference type="Proteomes" id="UP001044222">
    <property type="component" value="Chromosome 7"/>
</dbReference>
<reference evidence="3" key="1">
    <citation type="submission" date="2021-01" db="EMBL/GenBank/DDBJ databases">
        <title>A chromosome-scale assembly of European eel, Anguilla anguilla.</title>
        <authorList>
            <person name="Henkel C."/>
            <person name="Jong-Raadsen S.A."/>
            <person name="Dufour S."/>
            <person name="Weltzien F.-A."/>
            <person name="Palstra A.P."/>
            <person name="Pelster B."/>
            <person name="Spaink H.P."/>
            <person name="Van Den Thillart G.E."/>
            <person name="Jansen H."/>
            <person name="Zahm M."/>
            <person name="Klopp C."/>
            <person name="Cedric C."/>
            <person name="Louis A."/>
            <person name="Berthelot C."/>
            <person name="Parey E."/>
            <person name="Roest Crollius H."/>
            <person name="Montfort J."/>
            <person name="Robinson-Rechavi M."/>
            <person name="Bucao C."/>
            <person name="Bouchez O."/>
            <person name="Gislard M."/>
            <person name="Lluch J."/>
            <person name="Milhes M."/>
            <person name="Lampietro C."/>
            <person name="Lopez Roques C."/>
            <person name="Donnadieu C."/>
            <person name="Braasch I."/>
            <person name="Desvignes T."/>
            <person name="Postlethwait J."/>
            <person name="Bobe J."/>
            <person name="Guiguen Y."/>
            <person name="Dirks R."/>
        </authorList>
    </citation>
    <scope>NUCLEOTIDE SEQUENCE</scope>
    <source>
        <strain evidence="3">Tag_6206</strain>
        <tissue evidence="3">Liver</tissue>
    </source>
</reference>
<evidence type="ECO:0008006" key="5">
    <source>
        <dbReference type="Google" id="ProtNLM"/>
    </source>
</evidence>